<gene>
    <name evidence="1" type="ORF">HMPREF0083_03500</name>
</gene>
<name>U1X093_ANEAE</name>
<dbReference type="Proteomes" id="UP000016511">
    <property type="component" value="Unassembled WGS sequence"/>
</dbReference>
<accession>U1X093</accession>
<comment type="caution">
    <text evidence="1">The sequence shown here is derived from an EMBL/GenBank/DDBJ whole genome shotgun (WGS) entry which is preliminary data.</text>
</comment>
<dbReference type="AlphaFoldDB" id="U1X093"/>
<protein>
    <submittedName>
        <fullName evidence="1">Uncharacterized protein</fullName>
    </submittedName>
</protein>
<dbReference type="HOGENOM" id="CLU_3264905_0_0_9"/>
<keyword evidence="2" id="KW-1185">Reference proteome</keyword>
<sequence length="41" mass="4844">MIIHSWKKEGARIDTFPFFPPMDIKGMLILYDKGFQQTIKT</sequence>
<organism evidence="1 2">
    <name type="scientific">Aneurinibacillus aneurinilyticus ATCC 12856</name>
    <dbReference type="NCBI Taxonomy" id="649747"/>
    <lineage>
        <taxon>Bacteria</taxon>
        <taxon>Bacillati</taxon>
        <taxon>Bacillota</taxon>
        <taxon>Bacilli</taxon>
        <taxon>Bacillales</taxon>
        <taxon>Paenibacillaceae</taxon>
        <taxon>Aneurinibacillus group</taxon>
        <taxon>Aneurinibacillus</taxon>
    </lineage>
</organism>
<dbReference type="EMBL" id="AWSJ01000215">
    <property type="protein sequence ID" value="ERI08395.1"/>
    <property type="molecule type" value="Genomic_DNA"/>
</dbReference>
<evidence type="ECO:0000313" key="2">
    <source>
        <dbReference type="Proteomes" id="UP000016511"/>
    </source>
</evidence>
<proteinExistence type="predicted"/>
<evidence type="ECO:0000313" key="1">
    <source>
        <dbReference type="EMBL" id="ERI08395.1"/>
    </source>
</evidence>
<reference evidence="1 2" key="1">
    <citation type="submission" date="2013-08" db="EMBL/GenBank/DDBJ databases">
        <authorList>
            <person name="Weinstock G."/>
            <person name="Sodergren E."/>
            <person name="Wylie T."/>
            <person name="Fulton L."/>
            <person name="Fulton R."/>
            <person name="Fronick C."/>
            <person name="O'Laughlin M."/>
            <person name="Godfrey J."/>
            <person name="Miner T."/>
            <person name="Herter B."/>
            <person name="Appelbaum E."/>
            <person name="Cordes M."/>
            <person name="Lek S."/>
            <person name="Wollam A."/>
            <person name="Pepin K.H."/>
            <person name="Palsikar V.B."/>
            <person name="Mitreva M."/>
            <person name="Wilson R.K."/>
        </authorList>
    </citation>
    <scope>NUCLEOTIDE SEQUENCE [LARGE SCALE GENOMIC DNA]</scope>
    <source>
        <strain evidence="1 2">ATCC 12856</strain>
    </source>
</reference>